<evidence type="ECO:0000313" key="2">
    <source>
        <dbReference type="Proteomes" id="UP000272706"/>
    </source>
</evidence>
<dbReference type="EMBL" id="QZWZ01000003">
    <property type="protein sequence ID" value="RJT41351.1"/>
    <property type="molecule type" value="Genomic_DNA"/>
</dbReference>
<comment type="caution">
    <text evidence="1">The sequence shown here is derived from an EMBL/GenBank/DDBJ whole genome shotgun (WGS) entry which is preliminary data.</text>
</comment>
<name>A0A3A5L7C1_9HYPH</name>
<protein>
    <recommendedName>
        <fullName evidence="3">Preprotein translocase subunit YajC</fullName>
    </recommendedName>
</protein>
<evidence type="ECO:0000313" key="1">
    <source>
        <dbReference type="EMBL" id="RJT41351.1"/>
    </source>
</evidence>
<keyword evidence="2" id="KW-1185">Reference proteome</keyword>
<dbReference type="Proteomes" id="UP000272706">
    <property type="component" value="Unassembled WGS sequence"/>
</dbReference>
<dbReference type="AlphaFoldDB" id="A0A3A5L7C1"/>
<accession>A0A3A5L7C1</accession>
<dbReference type="OrthoDB" id="8080712at2"/>
<evidence type="ECO:0008006" key="3">
    <source>
        <dbReference type="Google" id="ProtNLM"/>
    </source>
</evidence>
<sequence length="93" mass="9753">MALNLDIGDEVTLSATILKLLQSGRASVKIPTHNFPFAIDPPANAKPGDRVAVTGHVIGVDLDNGRVTIKVGGLVTVDIVSVLAWKPSRNGSR</sequence>
<gene>
    <name evidence="1" type="ORF">D3227_06035</name>
</gene>
<dbReference type="RefSeq" id="WP_120013208.1">
    <property type="nucleotide sequence ID" value="NZ_QZWZ01000003.1"/>
</dbReference>
<organism evidence="1 2">
    <name type="scientific">Mesorhizobium waimense</name>
    <dbReference type="NCBI Taxonomy" id="1300307"/>
    <lineage>
        <taxon>Bacteria</taxon>
        <taxon>Pseudomonadati</taxon>
        <taxon>Pseudomonadota</taxon>
        <taxon>Alphaproteobacteria</taxon>
        <taxon>Hyphomicrobiales</taxon>
        <taxon>Phyllobacteriaceae</taxon>
        <taxon>Mesorhizobium</taxon>
    </lineage>
</organism>
<proteinExistence type="predicted"/>
<reference evidence="1 2" key="1">
    <citation type="submission" date="2018-09" db="EMBL/GenBank/DDBJ databases">
        <title>Mesorhizobium carmichaelinearum sp. nov. isolated from Carmichaelinea spp. root nodules in New Zealand.</title>
        <authorList>
            <person name="De Meyer S.E."/>
        </authorList>
    </citation>
    <scope>NUCLEOTIDE SEQUENCE [LARGE SCALE GENOMIC DNA]</scope>
    <source>
        <strain evidence="1 2">ICMP19557</strain>
    </source>
</reference>